<dbReference type="AlphaFoldDB" id="A0A1H5VI18"/>
<accession>A0A1H5VI18</accession>
<dbReference type="PROSITE" id="PS51257">
    <property type="entry name" value="PROKAR_LIPOPROTEIN"/>
    <property type="match status" value="1"/>
</dbReference>
<dbReference type="Proteomes" id="UP000236742">
    <property type="component" value="Unassembled WGS sequence"/>
</dbReference>
<sequence>MRIPLSMIVLAGAVAVAGCSDKGLRDLRAPGTGPDEFMIMPVKPLTQPPDYKVLPAPTPGGGNLTDIHPDQEAIAALGGRPEAMVASGGIPASDGALVTAASRNGVEPNIRDTLARQDAEFRRRQGRMTRIKLFPVDRYSQAYRKQALDPFPVTEAFRRRGYETPTSPPATQ</sequence>
<protein>
    <recommendedName>
        <fullName evidence="3">Beta-barrel assembly machine subunit BamF</fullName>
    </recommendedName>
</protein>
<dbReference type="EMBL" id="FNVD01000006">
    <property type="protein sequence ID" value="SEF86884.1"/>
    <property type="molecule type" value="Genomic_DNA"/>
</dbReference>
<reference evidence="1 2" key="1">
    <citation type="submission" date="2016-10" db="EMBL/GenBank/DDBJ databases">
        <authorList>
            <person name="de Groot N.N."/>
        </authorList>
    </citation>
    <scope>NUCLEOTIDE SEQUENCE [LARGE SCALE GENOMIC DNA]</scope>
    <source>
        <strain evidence="1 2">DSM 23413</strain>
    </source>
</reference>
<proteinExistence type="predicted"/>
<dbReference type="InterPro" id="IPR021395">
    <property type="entry name" value="DUF3035"/>
</dbReference>
<keyword evidence="2" id="KW-1185">Reference proteome</keyword>
<dbReference type="OrthoDB" id="7876689at2"/>
<dbReference type="RefSeq" id="WP_104007744.1">
    <property type="nucleotide sequence ID" value="NZ_FNVD01000006.1"/>
</dbReference>
<evidence type="ECO:0000313" key="1">
    <source>
        <dbReference type="EMBL" id="SEF86884.1"/>
    </source>
</evidence>
<name>A0A1H5VI18_9RHOB</name>
<organism evidence="1 2">
    <name type="scientific">Jhaorihella thermophila</name>
    <dbReference type="NCBI Taxonomy" id="488547"/>
    <lineage>
        <taxon>Bacteria</taxon>
        <taxon>Pseudomonadati</taxon>
        <taxon>Pseudomonadota</taxon>
        <taxon>Alphaproteobacteria</taxon>
        <taxon>Rhodobacterales</taxon>
        <taxon>Paracoccaceae</taxon>
        <taxon>Jhaorihella</taxon>
    </lineage>
</organism>
<dbReference type="Pfam" id="PF11233">
    <property type="entry name" value="DUF3035"/>
    <property type="match status" value="1"/>
</dbReference>
<evidence type="ECO:0008006" key="3">
    <source>
        <dbReference type="Google" id="ProtNLM"/>
    </source>
</evidence>
<evidence type="ECO:0000313" key="2">
    <source>
        <dbReference type="Proteomes" id="UP000236742"/>
    </source>
</evidence>
<gene>
    <name evidence="1" type="ORF">SAMN05421751_10651</name>
</gene>